<keyword evidence="1" id="KW-0472">Membrane</keyword>
<dbReference type="AlphaFoldDB" id="A0A1S0TQL1"/>
<organism evidence="2">
    <name type="scientific">Loa loa</name>
    <name type="common">Eye worm</name>
    <name type="synonym">Filaria loa</name>
    <dbReference type="NCBI Taxonomy" id="7209"/>
    <lineage>
        <taxon>Eukaryota</taxon>
        <taxon>Metazoa</taxon>
        <taxon>Ecdysozoa</taxon>
        <taxon>Nematoda</taxon>
        <taxon>Chromadorea</taxon>
        <taxon>Rhabditida</taxon>
        <taxon>Spirurina</taxon>
        <taxon>Spiruromorpha</taxon>
        <taxon>Filarioidea</taxon>
        <taxon>Onchocercidae</taxon>
        <taxon>Loa</taxon>
    </lineage>
</organism>
<accession>A0A1S0TQL1</accession>
<dbReference type="InParanoid" id="A0A1S0TQL1"/>
<dbReference type="RefSeq" id="XP_003145579.1">
    <property type="nucleotide sequence ID" value="XM_003145531.1"/>
</dbReference>
<gene>
    <name evidence="2" type="ORF">LOAG_10005</name>
</gene>
<keyword evidence="1" id="KW-1133">Transmembrane helix</keyword>
<feature type="transmembrane region" description="Helical" evidence="1">
    <location>
        <begin position="21"/>
        <end position="39"/>
    </location>
</feature>
<sequence length="189" mass="22074">MSIEEEKEKEKENTKFQYDRVCLTLICVYLCTTEMQLILVTDSKMQLVLATDSKMQLVLATDSKMQLILKCNWFLQLILKCNWFLQLILKCNWFLQLILNATDSYSENDSVLNSSNELNLALKHKSDKFAQREIFTRQLLGNKEIKIEVDPNPSSEERESDLSKQLTKKQKMWPIVIIGKYKPEVDGTK</sequence>
<evidence type="ECO:0000256" key="1">
    <source>
        <dbReference type="SAM" id="Phobius"/>
    </source>
</evidence>
<name>A0A1S0TQL1_LOALO</name>
<evidence type="ECO:0000313" key="2">
    <source>
        <dbReference type="EMBL" id="EFO18493.1"/>
    </source>
</evidence>
<dbReference type="KEGG" id="loa:LOAG_10005"/>
<keyword evidence="1" id="KW-0812">Transmembrane</keyword>
<dbReference type="CTD" id="9947444"/>
<reference evidence="2" key="1">
    <citation type="submission" date="2012-04" db="EMBL/GenBank/DDBJ databases">
        <title>The Genome Sequence of Loa loa.</title>
        <authorList>
            <consortium name="The Broad Institute Genome Sequencing Platform"/>
            <consortium name="Broad Institute Genome Sequencing Center for Infectious Disease"/>
            <person name="Nutman T.B."/>
            <person name="Fink D.L."/>
            <person name="Russ C."/>
            <person name="Young S."/>
            <person name="Zeng Q."/>
            <person name="Gargeya S."/>
            <person name="Alvarado L."/>
            <person name="Berlin A."/>
            <person name="Chapman S.B."/>
            <person name="Chen Z."/>
            <person name="Freedman E."/>
            <person name="Gellesch M."/>
            <person name="Goldberg J."/>
            <person name="Griggs A."/>
            <person name="Gujja S."/>
            <person name="Heilman E.R."/>
            <person name="Heiman D."/>
            <person name="Howarth C."/>
            <person name="Mehta T."/>
            <person name="Neiman D."/>
            <person name="Pearson M."/>
            <person name="Roberts A."/>
            <person name="Saif S."/>
            <person name="Shea T."/>
            <person name="Shenoy N."/>
            <person name="Sisk P."/>
            <person name="Stolte C."/>
            <person name="Sykes S."/>
            <person name="White J."/>
            <person name="Yandava C."/>
            <person name="Haas B."/>
            <person name="Henn M.R."/>
            <person name="Nusbaum C."/>
            <person name="Birren B."/>
        </authorList>
    </citation>
    <scope>NUCLEOTIDE SEQUENCE [LARGE SCALE GENOMIC DNA]</scope>
</reference>
<dbReference type="GeneID" id="9947444"/>
<protein>
    <submittedName>
        <fullName evidence="2">Uncharacterized protein</fullName>
    </submittedName>
</protein>
<dbReference type="EMBL" id="JH712176">
    <property type="protein sequence ID" value="EFO18493.1"/>
    <property type="molecule type" value="Genomic_DNA"/>
</dbReference>
<proteinExistence type="predicted"/>